<dbReference type="EnsemblPlants" id="KEH17391">
    <property type="protein sequence ID" value="KEH17391"/>
    <property type="gene ID" value="MTR_0019s0320"/>
</dbReference>
<dbReference type="AlphaFoldDB" id="A0A072TJS4"/>
<feature type="region of interest" description="Disordered" evidence="1">
    <location>
        <begin position="1"/>
        <end position="87"/>
    </location>
</feature>
<reference evidence="2 4" key="2">
    <citation type="journal article" date="2014" name="BMC Genomics">
        <title>An improved genome release (version Mt4.0) for the model legume Medicago truncatula.</title>
        <authorList>
            <person name="Tang H."/>
            <person name="Krishnakumar V."/>
            <person name="Bidwell S."/>
            <person name="Rosen B."/>
            <person name="Chan A."/>
            <person name="Zhou S."/>
            <person name="Gentzbittel L."/>
            <person name="Childs K.L."/>
            <person name="Yandell M."/>
            <person name="Gundlach H."/>
            <person name="Mayer K.F."/>
            <person name="Schwartz D.C."/>
            <person name="Town C.D."/>
        </authorList>
    </citation>
    <scope>GENOME REANNOTATION</scope>
    <source>
        <strain evidence="2">A17</strain>
        <strain evidence="3 4">cv. Jemalong A17</strain>
    </source>
</reference>
<evidence type="ECO:0000313" key="2">
    <source>
        <dbReference type="EMBL" id="KEH17391.1"/>
    </source>
</evidence>
<sequence>MTIKTYLFNHDEYPKAKTPKTLTKRQTPHHQTTQHSEGEHTKNQTDATPGRNKNVAATAAIYAKQGPDNSKKKKIADGQQARPTTTT</sequence>
<organism evidence="2 4">
    <name type="scientific">Medicago truncatula</name>
    <name type="common">Barrel medic</name>
    <name type="synonym">Medicago tribuloides</name>
    <dbReference type="NCBI Taxonomy" id="3880"/>
    <lineage>
        <taxon>Eukaryota</taxon>
        <taxon>Viridiplantae</taxon>
        <taxon>Streptophyta</taxon>
        <taxon>Embryophyta</taxon>
        <taxon>Tracheophyta</taxon>
        <taxon>Spermatophyta</taxon>
        <taxon>Magnoliopsida</taxon>
        <taxon>eudicotyledons</taxon>
        <taxon>Gunneridae</taxon>
        <taxon>Pentapetalae</taxon>
        <taxon>rosids</taxon>
        <taxon>fabids</taxon>
        <taxon>Fabales</taxon>
        <taxon>Fabaceae</taxon>
        <taxon>Papilionoideae</taxon>
        <taxon>50 kb inversion clade</taxon>
        <taxon>NPAAA clade</taxon>
        <taxon>Hologalegina</taxon>
        <taxon>IRL clade</taxon>
        <taxon>Trifolieae</taxon>
        <taxon>Medicago</taxon>
    </lineage>
</organism>
<keyword evidence="4" id="KW-1185">Reference proteome</keyword>
<reference evidence="2 4" key="1">
    <citation type="journal article" date="2011" name="Nature">
        <title>The Medicago genome provides insight into the evolution of rhizobial symbioses.</title>
        <authorList>
            <person name="Young N.D."/>
            <person name="Debelle F."/>
            <person name="Oldroyd G.E."/>
            <person name="Geurts R."/>
            <person name="Cannon S.B."/>
            <person name="Udvardi M.K."/>
            <person name="Benedito V.A."/>
            <person name="Mayer K.F."/>
            <person name="Gouzy J."/>
            <person name="Schoof H."/>
            <person name="Van de Peer Y."/>
            <person name="Proost S."/>
            <person name="Cook D.R."/>
            <person name="Meyers B.C."/>
            <person name="Spannagl M."/>
            <person name="Cheung F."/>
            <person name="De Mita S."/>
            <person name="Krishnakumar V."/>
            <person name="Gundlach H."/>
            <person name="Zhou S."/>
            <person name="Mudge J."/>
            <person name="Bharti A.K."/>
            <person name="Murray J.D."/>
            <person name="Naoumkina M.A."/>
            <person name="Rosen B."/>
            <person name="Silverstein K.A."/>
            <person name="Tang H."/>
            <person name="Rombauts S."/>
            <person name="Zhao P.X."/>
            <person name="Zhou P."/>
            <person name="Barbe V."/>
            <person name="Bardou P."/>
            <person name="Bechner M."/>
            <person name="Bellec A."/>
            <person name="Berger A."/>
            <person name="Berges H."/>
            <person name="Bidwell S."/>
            <person name="Bisseling T."/>
            <person name="Choisne N."/>
            <person name="Couloux A."/>
            <person name="Denny R."/>
            <person name="Deshpande S."/>
            <person name="Dai X."/>
            <person name="Doyle J.J."/>
            <person name="Dudez A.M."/>
            <person name="Farmer A.D."/>
            <person name="Fouteau S."/>
            <person name="Franken C."/>
            <person name="Gibelin C."/>
            <person name="Gish J."/>
            <person name="Goldstein S."/>
            <person name="Gonzalez A.J."/>
            <person name="Green P.J."/>
            <person name="Hallab A."/>
            <person name="Hartog M."/>
            <person name="Hua A."/>
            <person name="Humphray S.J."/>
            <person name="Jeong D.H."/>
            <person name="Jing Y."/>
            <person name="Jocker A."/>
            <person name="Kenton S.M."/>
            <person name="Kim D.J."/>
            <person name="Klee K."/>
            <person name="Lai H."/>
            <person name="Lang C."/>
            <person name="Lin S."/>
            <person name="Macmil S.L."/>
            <person name="Magdelenat G."/>
            <person name="Matthews L."/>
            <person name="McCorrison J."/>
            <person name="Monaghan E.L."/>
            <person name="Mun J.H."/>
            <person name="Najar F.Z."/>
            <person name="Nicholson C."/>
            <person name="Noirot C."/>
            <person name="O'Bleness M."/>
            <person name="Paule C.R."/>
            <person name="Poulain J."/>
            <person name="Prion F."/>
            <person name="Qin B."/>
            <person name="Qu C."/>
            <person name="Retzel E.F."/>
            <person name="Riddle C."/>
            <person name="Sallet E."/>
            <person name="Samain S."/>
            <person name="Samson N."/>
            <person name="Sanders I."/>
            <person name="Saurat O."/>
            <person name="Scarpelli C."/>
            <person name="Schiex T."/>
            <person name="Segurens B."/>
            <person name="Severin A.J."/>
            <person name="Sherrier D.J."/>
            <person name="Shi R."/>
            <person name="Sims S."/>
            <person name="Singer S.R."/>
            <person name="Sinharoy S."/>
            <person name="Sterck L."/>
            <person name="Viollet A."/>
            <person name="Wang B.B."/>
            <person name="Wang K."/>
            <person name="Wang M."/>
            <person name="Wang X."/>
            <person name="Warfsmann J."/>
            <person name="Weissenbach J."/>
            <person name="White D.D."/>
            <person name="White J.D."/>
            <person name="Wiley G.B."/>
            <person name="Wincker P."/>
            <person name="Xing Y."/>
            <person name="Yang L."/>
            <person name="Yao Z."/>
            <person name="Ying F."/>
            <person name="Zhai J."/>
            <person name="Zhou L."/>
            <person name="Zuber A."/>
            <person name="Denarie J."/>
            <person name="Dixon R.A."/>
            <person name="May G.D."/>
            <person name="Schwartz D.C."/>
            <person name="Rogers J."/>
            <person name="Quetier F."/>
            <person name="Town C.D."/>
            <person name="Roe B.A."/>
        </authorList>
    </citation>
    <scope>NUCLEOTIDE SEQUENCE [LARGE SCALE GENOMIC DNA]</scope>
    <source>
        <strain evidence="2">A17</strain>
        <strain evidence="3 4">cv. Jemalong A17</strain>
    </source>
</reference>
<reference evidence="3" key="3">
    <citation type="submission" date="2015-06" db="UniProtKB">
        <authorList>
            <consortium name="EnsemblPlants"/>
        </authorList>
    </citation>
    <scope>IDENTIFICATION</scope>
    <source>
        <strain evidence="3">cv. Jemalong A17</strain>
    </source>
</reference>
<gene>
    <name evidence="2" type="ORF">MTR_0019s0320</name>
</gene>
<dbReference type="HOGENOM" id="CLU_2486854_0_0_1"/>
<evidence type="ECO:0000313" key="3">
    <source>
        <dbReference type="EnsemblPlants" id="KEH17391"/>
    </source>
</evidence>
<dbReference type="Proteomes" id="UP000002051">
    <property type="component" value="Unassembled WGS sequence"/>
</dbReference>
<name>A0A072TJS4_MEDTR</name>
<dbReference type="EMBL" id="KL402744">
    <property type="protein sequence ID" value="KEH17391.1"/>
    <property type="molecule type" value="Genomic_DNA"/>
</dbReference>
<accession>A0A072TJS4</accession>
<protein>
    <submittedName>
        <fullName evidence="2 3">Uncharacterized protein</fullName>
    </submittedName>
</protein>
<evidence type="ECO:0000313" key="4">
    <source>
        <dbReference type="Proteomes" id="UP000002051"/>
    </source>
</evidence>
<evidence type="ECO:0000256" key="1">
    <source>
        <dbReference type="SAM" id="MobiDB-lite"/>
    </source>
</evidence>
<proteinExistence type="predicted"/>